<dbReference type="STRING" id="1619308.B5808_13385"/>
<evidence type="ECO:0000313" key="2">
    <source>
        <dbReference type="Proteomes" id="UP000192775"/>
    </source>
</evidence>
<dbReference type="AlphaFoldDB" id="A0A1X9LLP9"/>
<dbReference type="Proteomes" id="UP000192775">
    <property type="component" value="Chromosome"/>
</dbReference>
<sequence length="323" mass="33432">MNARLRWVGAVVALAVPALAIGATGLLWSSALRGDVASHWSDLGPADGSLPGVAVFSVTFGVAIAAVIVGVVAVALPRVSVRSTRAALFWMGSVGAVAAGGWLIPAGLTVQAGSAEGAVLGGWVIALALAVLYGAVPYLVAPRDGRHDERRPATLATPLRATETGAWSRTITAKVFVYVTVLVVAIAAAVEIPLVLLGDPGAGAVSLAILLAAAVVLASFIRVRITVDWRGLRIVSLLLRLPLKRIPLDMIRRADAAELRVGEWGGWGYRIMPGRSALILRDGPGLVVTTTDDREFAVSVSDPEVPAALLNSLRSTSVGEARS</sequence>
<dbReference type="EMBL" id="CP020715">
    <property type="protein sequence ID" value="ARJ06104.1"/>
    <property type="molecule type" value="Genomic_DNA"/>
</dbReference>
<dbReference type="RefSeq" id="WP_085020242.1">
    <property type="nucleotide sequence ID" value="NZ_BMHD01000001.1"/>
</dbReference>
<dbReference type="KEGG" id="cphy:B5808_13385"/>
<gene>
    <name evidence="1" type="ORF">B5808_13385</name>
</gene>
<name>A0A1X9LLP9_9MICO</name>
<keyword evidence="2" id="KW-1185">Reference proteome</keyword>
<protein>
    <submittedName>
        <fullName evidence="1">Uncharacterized protein</fullName>
    </submittedName>
</protein>
<proteinExistence type="predicted"/>
<accession>A0A1X9LLP9</accession>
<evidence type="ECO:0000313" key="1">
    <source>
        <dbReference type="EMBL" id="ARJ06104.1"/>
    </source>
</evidence>
<organism evidence="1 2">
    <name type="scientific">Cnuibacter physcomitrellae</name>
    <dbReference type="NCBI Taxonomy" id="1619308"/>
    <lineage>
        <taxon>Bacteria</taxon>
        <taxon>Bacillati</taxon>
        <taxon>Actinomycetota</taxon>
        <taxon>Actinomycetes</taxon>
        <taxon>Micrococcales</taxon>
        <taxon>Microbacteriaceae</taxon>
        <taxon>Cnuibacter</taxon>
    </lineage>
</organism>
<reference evidence="1 2" key="1">
    <citation type="submission" date="2017-04" db="EMBL/GenBank/DDBJ databases">
        <authorList>
            <person name="Afonso C.L."/>
            <person name="Miller P.J."/>
            <person name="Scott M.A."/>
            <person name="Spackman E."/>
            <person name="Goraichik I."/>
            <person name="Dimitrov K.M."/>
            <person name="Suarez D.L."/>
            <person name="Swayne D.E."/>
        </authorList>
    </citation>
    <scope>NUCLEOTIDE SEQUENCE [LARGE SCALE GENOMIC DNA]</scope>
    <source>
        <strain evidence="2">XA(T)</strain>
    </source>
</reference>